<dbReference type="KEGG" id="msd:MYSTI_01893"/>
<protein>
    <submittedName>
        <fullName evidence="7">Beta-ketoacyl synthase</fullName>
    </submittedName>
</protein>
<dbReference type="OrthoDB" id="5480912at2"/>
<dbReference type="InterPro" id="IPR025110">
    <property type="entry name" value="AMP-bd_C"/>
</dbReference>
<organism evidence="7 8">
    <name type="scientific">Myxococcus stipitatus (strain DSM 14675 / JCM 12634 / Mx s8)</name>
    <dbReference type="NCBI Taxonomy" id="1278073"/>
    <lineage>
        <taxon>Bacteria</taxon>
        <taxon>Pseudomonadati</taxon>
        <taxon>Myxococcota</taxon>
        <taxon>Myxococcia</taxon>
        <taxon>Myxococcales</taxon>
        <taxon>Cystobacterineae</taxon>
        <taxon>Myxococcaceae</taxon>
        <taxon>Myxococcus</taxon>
    </lineage>
</organism>
<dbReference type="PROSITE" id="PS00455">
    <property type="entry name" value="AMP_BINDING"/>
    <property type="match status" value="1"/>
</dbReference>
<keyword evidence="4" id="KW-0443">Lipid metabolism</keyword>
<comment type="similarity">
    <text evidence="1">Belongs to the ATP-dependent AMP-binding enzyme family.</text>
</comment>
<dbReference type="InterPro" id="IPR000873">
    <property type="entry name" value="AMP-dep_synth/lig_dom"/>
</dbReference>
<evidence type="ECO:0000256" key="3">
    <source>
        <dbReference type="ARBA" id="ARBA00022832"/>
    </source>
</evidence>
<feature type="domain" description="AMP-dependent synthetase/ligase" evidence="5">
    <location>
        <begin position="7"/>
        <end position="403"/>
    </location>
</feature>
<evidence type="ECO:0000313" key="8">
    <source>
        <dbReference type="Proteomes" id="UP000011131"/>
    </source>
</evidence>
<evidence type="ECO:0000259" key="5">
    <source>
        <dbReference type="Pfam" id="PF00501"/>
    </source>
</evidence>
<keyword evidence="2" id="KW-0436">Ligase</keyword>
<dbReference type="EMBL" id="CP004025">
    <property type="protein sequence ID" value="AGC43224.1"/>
    <property type="molecule type" value="Genomic_DNA"/>
</dbReference>
<dbReference type="PANTHER" id="PTHR22754">
    <property type="entry name" value="DISCO-INTERACTING PROTEIN 2 DIP2 -RELATED"/>
    <property type="match status" value="1"/>
</dbReference>
<dbReference type="GO" id="GO:0006633">
    <property type="term" value="P:fatty acid biosynthetic process"/>
    <property type="evidence" value="ECO:0007669"/>
    <property type="project" value="TreeGrafter"/>
</dbReference>
<dbReference type="GO" id="GO:0071766">
    <property type="term" value="P:Actinobacterium-type cell wall biogenesis"/>
    <property type="evidence" value="ECO:0007669"/>
    <property type="project" value="UniProtKB-ARBA"/>
</dbReference>
<dbReference type="GO" id="GO:0005886">
    <property type="term" value="C:plasma membrane"/>
    <property type="evidence" value="ECO:0007669"/>
    <property type="project" value="TreeGrafter"/>
</dbReference>
<dbReference type="InterPro" id="IPR020845">
    <property type="entry name" value="AMP-binding_CS"/>
</dbReference>
<dbReference type="Proteomes" id="UP000011131">
    <property type="component" value="Chromosome"/>
</dbReference>
<reference evidence="7 8" key="1">
    <citation type="journal article" date="2013" name="Genome Announc.">
        <title>Complete genome sequence of Myxococcus stipitatus strain DSM 14675, a fruiting myxobacterium.</title>
        <authorList>
            <person name="Huntley S."/>
            <person name="Kneip S."/>
            <person name="Treuner-Lange A."/>
            <person name="Sogaard-Andersen L."/>
        </authorList>
    </citation>
    <scope>NUCLEOTIDE SEQUENCE [LARGE SCALE GENOMIC DNA]</scope>
    <source>
        <strain evidence="8">DSM 14675 / JCM 12634 / Mx s8</strain>
    </source>
</reference>
<keyword evidence="8" id="KW-1185">Reference proteome</keyword>
<proteinExistence type="inferred from homology"/>
<name>L7U9S9_MYXSD</name>
<dbReference type="PATRIC" id="fig|1278073.3.peg.1944"/>
<dbReference type="InterPro" id="IPR045851">
    <property type="entry name" value="AMP-bd_C_sf"/>
</dbReference>
<dbReference type="InterPro" id="IPR040097">
    <property type="entry name" value="FAAL/FAAC"/>
</dbReference>
<dbReference type="Gene3D" id="3.30.300.30">
    <property type="match status" value="1"/>
</dbReference>
<evidence type="ECO:0000256" key="1">
    <source>
        <dbReference type="ARBA" id="ARBA00006432"/>
    </source>
</evidence>
<dbReference type="AlphaFoldDB" id="L7U9S9"/>
<dbReference type="Gene3D" id="3.40.50.12780">
    <property type="entry name" value="N-terminal domain of ligase-like"/>
    <property type="match status" value="1"/>
</dbReference>
<dbReference type="SUPFAM" id="SSF56801">
    <property type="entry name" value="Acetyl-CoA synthetase-like"/>
    <property type="match status" value="1"/>
</dbReference>
<sequence>MSLFDALEQHAAIRPDAVAYVFLDGEGGQRTLTFSQLSSRVRAIAARLQAAGARGERAILLYQPSLDFIEAILACFAAQVIAVPVVPLRNATELKRLAGILGDSQSSVLLTSSVVQAQIERIIPQAASMTPGMTWLCTDTVEDAEAKDFQRQVLEPSSLAFLQYTSGSTGTPKGVMVTHGNLIHNEQTVQQAFGHDSSTIFVGWLPLYHDMGLIGNVFQPLFLGIKAVLFAPTTFLSSPGTWLRAISDWRATTSGAPSFAYELCVNRVSAEEMKGLDLSSWKVAYNGAEPVKARVINAFVRKFASVGMREEAFYPCYGMAESTLFVSGGLHTAKTVQVAVDTESLARHALVRKEDSATVLVGCGTTYGGMEVRVVEPESRAVLPEGRIGELWIRGDSVASGYWGRAELTEATFQARTAEGDGPFLRTGDLGCWQDGELFITGRLKDLLIIRGRNHYPDDIENTVYYSHEALRVGGAAAFTVDGAEGEEPRLVVVCEVHRNALPLLTAATQEALLTQARKAVADMHGLRLAELVLIKPSTLPKTTSGKVRRSHCRDLYLAKKFDRAELVGDAATGSAAAGAPPGRGKEVA</sequence>
<evidence type="ECO:0000259" key="6">
    <source>
        <dbReference type="Pfam" id="PF23024"/>
    </source>
</evidence>
<dbReference type="InterPro" id="IPR042099">
    <property type="entry name" value="ANL_N_sf"/>
</dbReference>
<evidence type="ECO:0000256" key="4">
    <source>
        <dbReference type="ARBA" id="ARBA00023098"/>
    </source>
</evidence>
<dbReference type="Pfam" id="PF23024">
    <property type="entry name" value="AMP-dom_DIP2-like"/>
    <property type="match status" value="1"/>
</dbReference>
<evidence type="ECO:0000313" key="7">
    <source>
        <dbReference type="EMBL" id="AGC43224.1"/>
    </source>
</evidence>
<accession>L7U9S9</accession>
<gene>
    <name evidence="7" type="ordered locus">MYSTI_01893</name>
</gene>
<keyword evidence="3" id="KW-0276">Fatty acid metabolism</keyword>
<feature type="domain" description="AMP-binding enzyme C-terminal" evidence="6">
    <location>
        <begin position="446"/>
        <end position="563"/>
    </location>
</feature>
<dbReference type="HOGENOM" id="CLU_000022_23_7_7"/>
<dbReference type="STRING" id="1278073.MYSTI_01893"/>
<dbReference type="GO" id="GO:0016874">
    <property type="term" value="F:ligase activity"/>
    <property type="evidence" value="ECO:0007669"/>
    <property type="project" value="UniProtKB-KW"/>
</dbReference>
<dbReference type="PANTHER" id="PTHR22754:SF32">
    <property type="entry name" value="DISCO-INTERACTING PROTEIN 2"/>
    <property type="match status" value="1"/>
</dbReference>
<dbReference type="CDD" id="cd05931">
    <property type="entry name" value="FAAL"/>
    <property type="match status" value="1"/>
</dbReference>
<dbReference type="Pfam" id="PF00501">
    <property type="entry name" value="AMP-binding"/>
    <property type="match status" value="1"/>
</dbReference>
<dbReference type="eggNOG" id="COG0318">
    <property type="taxonomic scope" value="Bacteria"/>
</dbReference>
<dbReference type="GO" id="GO:0070566">
    <property type="term" value="F:adenylyltransferase activity"/>
    <property type="evidence" value="ECO:0007669"/>
    <property type="project" value="TreeGrafter"/>
</dbReference>
<evidence type="ECO:0000256" key="2">
    <source>
        <dbReference type="ARBA" id="ARBA00022598"/>
    </source>
</evidence>
<dbReference type="RefSeq" id="WP_015347486.1">
    <property type="nucleotide sequence ID" value="NC_020126.1"/>
</dbReference>
<dbReference type="FunFam" id="3.40.50.12780:FF:000013">
    <property type="entry name" value="Long-chain-fatty-acid--AMP ligase FadD32"/>
    <property type="match status" value="1"/>
</dbReference>